<dbReference type="AlphaFoldDB" id="A0A5M3VT75"/>
<gene>
    <name evidence="3" type="ORF">Acor_20600</name>
</gene>
<dbReference type="RefSeq" id="WP_155336360.1">
    <property type="nucleotide sequence ID" value="NZ_BAAABN010000043.1"/>
</dbReference>
<keyword evidence="4" id="KW-1185">Reference proteome</keyword>
<evidence type="ECO:0000259" key="1">
    <source>
        <dbReference type="Pfam" id="PF20013"/>
    </source>
</evidence>
<feature type="domain" description="GTPase-associated protein 1 middle" evidence="2">
    <location>
        <begin position="148"/>
        <end position="234"/>
    </location>
</feature>
<dbReference type="Proteomes" id="UP000334990">
    <property type="component" value="Unassembled WGS sequence"/>
</dbReference>
<evidence type="ECO:0000313" key="4">
    <source>
        <dbReference type="Proteomes" id="UP000334990"/>
    </source>
</evidence>
<evidence type="ECO:0000313" key="3">
    <source>
        <dbReference type="EMBL" id="GER99996.1"/>
    </source>
</evidence>
<organism evidence="3 4">
    <name type="scientific">Acrocarpospora corrugata</name>
    <dbReference type="NCBI Taxonomy" id="35763"/>
    <lineage>
        <taxon>Bacteria</taxon>
        <taxon>Bacillati</taxon>
        <taxon>Actinomycetota</taxon>
        <taxon>Actinomycetes</taxon>
        <taxon>Streptosporangiales</taxon>
        <taxon>Streptosporangiaceae</taxon>
        <taxon>Acrocarpospora</taxon>
    </lineage>
</organism>
<dbReference type="InterPro" id="IPR045401">
    <property type="entry name" value="GAP1-M"/>
</dbReference>
<accession>A0A5M3VT75</accession>
<feature type="domain" description="GTPase-associated protein 1 N-terminal" evidence="1">
    <location>
        <begin position="1"/>
        <end position="135"/>
    </location>
</feature>
<dbReference type="Pfam" id="PF20014">
    <property type="entry name" value="GAP1-M"/>
    <property type="match status" value="1"/>
</dbReference>
<dbReference type="OrthoDB" id="167038at2"/>
<sequence>MAWQLHYTSAEAGPTGRAGFQFTAWSAGMPDGVSALVSPYLTYRPPPSLPASPGPAQIEAMPAAFAFGPAGDRFALTQCRYLGQDYSGRFGNFLGHSIVAGEDELVGLRPIELWGAPIWARDPARPGAELPELTDLAPGPVLDPESLGAWLRANATTSYQRLAVILELARKALIDGHGRLVLVSADTEEIVRWIAVVSYSLPWELVKRLSFVTYSGDPSATAQTIVGTAPDVWLPSDLDATVIRLDQPPQPSQSGRFAATVTQLWREQNLDGIDELAAFGQADPETAAALIALTLSGAKLTPAEQEAVAGLTEGELPGWVWTGLGRQAHLLGHALAAATAANGPPEASEPATARCVLLALRDPSLPPPGRRLAHRYVAELSAAARTALTTADGFGHLVTLLRVADQAGCSLPVAEVEHAAARQVRDGADLVRELTRAPFGWRDPLLSGLVAGLEKSEPRRRDRLLTVDLCDLLADRDLRSAPRTGIAVVRVGFTAGRVGRVEATRHLVRHYQAAALLSDREQALTEIWRADPTADDCLQLIDDLGPALQNSPTLCELPGRAFVKYGLKARETRRVAERVLDARVPGLTAEDADAVLIAIGIADHRTVPPVAVAAERLTQLTAHASPALATQILTHAARSAAGFDPAFRTALLRKLSDRTLDWLLGAWLDGKLNRDGQAALLEIAIRLYLVHDEIEELRSWAHDLVHGWNRFTTLEGRFKKDRELAHGLRAFTRPTRRSRRGGH</sequence>
<dbReference type="Pfam" id="PF20013">
    <property type="entry name" value="GAP1-N2"/>
    <property type="match status" value="1"/>
</dbReference>
<comment type="caution">
    <text evidence="3">The sequence shown here is derived from an EMBL/GenBank/DDBJ whole genome shotgun (WGS) entry which is preliminary data.</text>
</comment>
<proteinExistence type="predicted"/>
<reference evidence="3 4" key="1">
    <citation type="submission" date="2019-10" db="EMBL/GenBank/DDBJ databases">
        <title>Whole genome shotgun sequence of Acrocarpospora corrugata NBRC 13972.</title>
        <authorList>
            <person name="Ichikawa N."/>
            <person name="Kimura A."/>
            <person name="Kitahashi Y."/>
            <person name="Komaki H."/>
            <person name="Oguchi A."/>
        </authorList>
    </citation>
    <scope>NUCLEOTIDE SEQUENCE [LARGE SCALE GENOMIC DNA]</scope>
    <source>
        <strain evidence="3 4">NBRC 13972</strain>
    </source>
</reference>
<evidence type="ECO:0000259" key="2">
    <source>
        <dbReference type="Pfam" id="PF20014"/>
    </source>
</evidence>
<dbReference type="EMBL" id="BLAD01000042">
    <property type="protein sequence ID" value="GER99996.1"/>
    <property type="molecule type" value="Genomic_DNA"/>
</dbReference>
<name>A0A5M3VT75_9ACTN</name>
<protein>
    <submittedName>
        <fullName evidence="3">Uncharacterized protein</fullName>
    </submittedName>
</protein>
<dbReference type="InterPro" id="IPR045402">
    <property type="entry name" value="GAP1-N2"/>
</dbReference>